<evidence type="ECO:0000256" key="1">
    <source>
        <dbReference type="ARBA" id="ARBA00004651"/>
    </source>
</evidence>
<evidence type="ECO:0000256" key="4">
    <source>
        <dbReference type="ARBA" id="ARBA00022989"/>
    </source>
</evidence>
<sequence length="382" mass="40705">MCRRCGHVISVRKPASSARMESKLPPMSTEMSGAGGSFLREVQSVGTVPAWRAELSARVRQVKARRMMESELEAARREQRSLAGWQTAPGIATTSPASELASKASATPQPEAETATEPADDLEAIENPLVRGALRRVRRAAETPRPLGNVPPPRVSSLPPEVLTVPANTATNSAPGAAPPLLDIGEIASELDAALGDFELLAEAPPVSDAKPHAVEAPASESHPSTTPPSPTPKPYVRRIRPLVRERVLAGLIDGAVVALSCLPLLFVVVLTGTPLLHPGVAAILACAIGLLAGMYLFGTVTVAGQTFGMMYMGLRVVSIYEDHDLHPVQALLRTVGCGLSLLPLGAGFLWVLVDRNQRGWHEYLSATQLVREWRVETIPEP</sequence>
<feature type="transmembrane region" description="Helical" evidence="7">
    <location>
        <begin position="331"/>
        <end position="354"/>
    </location>
</feature>
<keyword evidence="3 7" id="KW-0812">Transmembrane</keyword>
<proteinExistence type="predicted"/>
<organism evidence="9">
    <name type="scientific">Chloracidobacterium thermophilum</name>
    <dbReference type="NCBI Taxonomy" id="458033"/>
    <lineage>
        <taxon>Bacteria</taxon>
        <taxon>Pseudomonadati</taxon>
        <taxon>Acidobacteriota</taxon>
        <taxon>Terriglobia</taxon>
        <taxon>Terriglobales</taxon>
        <taxon>Acidobacteriaceae</taxon>
        <taxon>Chloracidobacterium</taxon>
    </lineage>
</organism>
<dbReference type="Pfam" id="PF06271">
    <property type="entry name" value="RDD"/>
    <property type="match status" value="1"/>
</dbReference>
<dbReference type="PANTHER" id="PTHR36115:SF4">
    <property type="entry name" value="MEMBRANE PROTEIN"/>
    <property type="match status" value="1"/>
</dbReference>
<dbReference type="AlphaFoldDB" id="A8DJB1"/>
<evidence type="ECO:0000256" key="3">
    <source>
        <dbReference type="ARBA" id="ARBA00022692"/>
    </source>
</evidence>
<dbReference type="InterPro" id="IPR010432">
    <property type="entry name" value="RDD"/>
</dbReference>
<accession>A8DJB1</accession>
<evidence type="ECO:0000256" key="5">
    <source>
        <dbReference type="ARBA" id="ARBA00023136"/>
    </source>
</evidence>
<keyword evidence="2" id="KW-1003">Cell membrane</keyword>
<feature type="transmembrane region" description="Helical" evidence="7">
    <location>
        <begin position="283"/>
        <end position="310"/>
    </location>
</feature>
<feature type="region of interest" description="Disordered" evidence="6">
    <location>
        <begin position="209"/>
        <end position="236"/>
    </location>
</feature>
<evidence type="ECO:0000256" key="6">
    <source>
        <dbReference type="SAM" id="MobiDB-lite"/>
    </source>
</evidence>
<dbReference type="GO" id="GO:0005886">
    <property type="term" value="C:plasma membrane"/>
    <property type="evidence" value="ECO:0007669"/>
    <property type="project" value="UniProtKB-SubCell"/>
</dbReference>
<keyword evidence="5 7" id="KW-0472">Membrane</keyword>
<keyword evidence="4 7" id="KW-1133">Transmembrane helix</keyword>
<dbReference type="EMBL" id="EF531339">
    <property type="protein sequence ID" value="ABV27244.1"/>
    <property type="molecule type" value="Genomic_DNA"/>
</dbReference>
<feature type="region of interest" description="Disordered" evidence="6">
    <location>
        <begin position="13"/>
        <end position="32"/>
    </location>
</feature>
<gene>
    <name evidence="9" type="ORF">YS_M60-F11.004</name>
</gene>
<feature type="transmembrane region" description="Helical" evidence="7">
    <location>
        <begin position="248"/>
        <end position="271"/>
    </location>
</feature>
<evidence type="ECO:0000313" key="9">
    <source>
        <dbReference type="EMBL" id="ABV27244.1"/>
    </source>
</evidence>
<reference evidence="9" key="1">
    <citation type="journal article" date="2007" name="Science">
        <title>Candidatus Chloracidobacterium thermophilum: an aerobic phototrophic Acidobacterium.</title>
        <authorList>
            <person name="Bryant D.A."/>
            <person name="Costas A.M."/>
            <person name="Maresca J.A."/>
            <person name="Chew A.G."/>
            <person name="Klatt C.G."/>
            <person name="Bateson M.M."/>
            <person name="Tallon L.J."/>
            <person name="Hostetler J."/>
            <person name="Nelson W.C."/>
            <person name="Heidelberg J.F."/>
            <person name="Ward D.M."/>
        </authorList>
    </citation>
    <scope>NUCLEOTIDE SEQUENCE</scope>
</reference>
<protein>
    <submittedName>
        <fullName evidence="9">RDD family protein</fullName>
    </submittedName>
</protein>
<evidence type="ECO:0000256" key="7">
    <source>
        <dbReference type="SAM" id="Phobius"/>
    </source>
</evidence>
<dbReference type="InterPro" id="IPR051791">
    <property type="entry name" value="Pra-immunoreactive"/>
</dbReference>
<name>A8DJB1_9BACT</name>
<evidence type="ECO:0000256" key="2">
    <source>
        <dbReference type="ARBA" id="ARBA00022475"/>
    </source>
</evidence>
<feature type="domain" description="RDD" evidence="8">
    <location>
        <begin position="242"/>
        <end position="362"/>
    </location>
</feature>
<dbReference type="PANTHER" id="PTHR36115">
    <property type="entry name" value="PROLINE-RICH ANTIGEN HOMOLOG-RELATED"/>
    <property type="match status" value="1"/>
</dbReference>
<evidence type="ECO:0000259" key="8">
    <source>
        <dbReference type="Pfam" id="PF06271"/>
    </source>
</evidence>
<comment type="subcellular location">
    <subcellularLocation>
        <location evidence="1">Cell membrane</location>
        <topology evidence="1">Multi-pass membrane protein</topology>
    </subcellularLocation>
</comment>
<feature type="region of interest" description="Disordered" evidence="6">
    <location>
        <begin position="80"/>
        <end position="124"/>
    </location>
</feature>